<sequence length="88" mass="10095">MKTHRITIRENEVAEIMTELKFAAEGRFANLHQSFVHIDYEAQLSFNEKHNAIKSKVDRIEAILTGHRPHRKDPAQVEIAVTDSNATE</sequence>
<comment type="caution">
    <text evidence="1">The sequence shown here is derived from an EMBL/GenBank/DDBJ whole genome shotgun (WGS) entry which is preliminary data.</text>
</comment>
<name>A0A0G1VUW4_9BACT</name>
<evidence type="ECO:0000313" key="1">
    <source>
        <dbReference type="EMBL" id="KKW10246.1"/>
    </source>
</evidence>
<gene>
    <name evidence="1" type="ORF">UY48_C0043G0006</name>
</gene>
<accession>A0A0G1VUW4</accession>
<evidence type="ECO:0000313" key="2">
    <source>
        <dbReference type="Proteomes" id="UP000034588"/>
    </source>
</evidence>
<dbReference type="EMBL" id="LCQD01000043">
    <property type="protein sequence ID" value="KKW10246.1"/>
    <property type="molecule type" value="Genomic_DNA"/>
</dbReference>
<protein>
    <submittedName>
        <fullName evidence="1">Uncharacterized protein</fullName>
    </submittedName>
</protein>
<proteinExistence type="predicted"/>
<reference evidence="1 2" key="1">
    <citation type="journal article" date="2015" name="Nature">
        <title>rRNA introns, odd ribosomes, and small enigmatic genomes across a large radiation of phyla.</title>
        <authorList>
            <person name="Brown C.T."/>
            <person name="Hug L.A."/>
            <person name="Thomas B.C."/>
            <person name="Sharon I."/>
            <person name="Castelle C.J."/>
            <person name="Singh A."/>
            <person name="Wilkins M.J."/>
            <person name="Williams K.H."/>
            <person name="Banfield J.F."/>
        </authorList>
    </citation>
    <scope>NUCLEOTIDE SEQUENCE [LARGE SCALE GENOMIC DNA]</scope>
</reference>
<organism evidence="1 2">
    <name type="scientific">Candidatus Gottesmanbacteria bacterium GW2011_GWB1_49_7</name>
    <dbReference type="NCBI Taxonomy" id="1618448"/>
    <lineage>
        <taxon>Bacteria</taxon>
        <taxon>Candidatus Gottesmaniibacteriota</taxon>
    </lineage>
</organism>
<dbReference type="Proteomes" id="UP000034588">
    <property type="component" value="Unassembled WGS sequence"/>
</dbReference>
<dbReference type="AlphaFoldDB" id="A0A0G1VUW4"/>